<feature type="region of interest" description="Disordered" evidence="3">
    <location>
        <begin position="17"/>
        <end position="101"/>
    </location>
</feature>
<organism evidence="4">
    <name type="scientific">Solumvirus sp</name>
    <dbReference type="NCBI Taxonomy" id="2487773"/>
    <lineage>
        <taxon>Viruses</taxon>
        <taxon>Pithoviruses</taxon>
    </lineage>
</organism>
<dbReference type="InterPro" id="IPR009003">
    <property type="entry name" value="Peptidase_S1_PA"/>
</dbReference>
<feature type="compositionally biased region" description="Low complexity" evidence="3">
    <location>
        <begin position="22"/>
        <end position="94"/>
    </location>
</feature>
<evidence type="ECO:0000256" key="2">
    <source>
        <dbReference type="ARBA" id="ARBA00022801"/>
    </source>
</evidence>
<protein>
    <submittedName>
        <fullName evidence="4">Uncharacterized protein</fullName>
    </submittedName>
</protein>
<evidence type="ECO:0000256" key="3">
    <source>
        <dbReference type="SAM" id="MobiDB-lite"/>
    </source>
</evidence>
<keyword evidence="1" id="KW-0645">Protease</keyword>
<evidence type="ECO:0000313" key="4">
    <source>
        <dbReference type="EMBL" id="AYV86343.1"/>
    </source>
</evidence>
<dbReference type="SUPFAM" id="SSF50494">
    <property type="entry name" value="Trypsin-like serine proteases"/>
    <property type="match status" value="1"/>
</dbReference>
<dbReference type="GO" id="GO:0006508">
    <property type="term" value="P:proteolysis"/>
    <property type="evidence" value="ECO:0007669"/>
    <property type="project" value="UniProtKB-KW"/>
</dbReference>
<name>A0A3G5AJU6_9VIRU</name>
<accession>A0A3G5AJU6</accession>
<dbReference type="GO" id="GO:0008233">
    <property type="term" value="F:peptidase activity"/>
    <property type="evidence" value="ECO:0007669"/>
    <property type="project" value="UniProtKB-KW"/>
</dbReference>
<dbReference type="Gene3D" id="2.40.10.120">
    <property type="match status" value="1"/>
</dbReference>
<evidence type="ECO:0000256" key="1">
    <source>
        <dbReference type="ARBA" id="ARBA00022670"/>
    </source>
</evidence>
<sequence length="583" mass="61572">MSEQFTITLGSAFDTIKDSKKSTSSGSSSSSSSSSSSKCTSSSTSSCTCESCKKSSSSSSSCSSDSSSSSTSSSECTTDSSSSSTCDSSSSSSKSSKKCDGKRPTAVEIYKKYNAAVVSITSEILLTPTAAPTIPPAGRYSSIFLVGNGVFVRDHHIVCPSSLVLIPPEQLANNNRYPYVSSSQPAPTGITPNVITSVSRILVQVNNVNNKPVSYTYKADLIGVDGAGDIAFLRINPKDPYNVNNPVIHKSHPRLRWGKSRDLTPGEKIYSFGDYTRDATSQILPIFSQPMPAEPGFIEGVVSNNKTLDYVGMAQQELLLVQLPVEFRKVGMPLINDCGELVGIQTLNFEQGMVAGPTEFFLRRALTAFMCPKKYANHLTTIVDANGSYLSYVKAYAGLAWRAVTARTLGTTIDPVTGLESVRIDTTTGLLSTLPAQKQVIGVEILGIAGYTGSTGSPGSYINLPGASGSPASGTHPAFVGAVNSPFLGILFPGDIITHINGKAIGGGIHQVTPATVTWALTSGSIAEIVYRKASDIYASINKAIVALAAYPPAYDYPYETIDNYASIPAIVATPVNQFQQPF</sequence>
<dbReference type="EMBL" id="MK072502">
    <property type="protein sequence ID" value="AYV86343.1"/>
    <property type="molecule type" value="Genomic_DNA"/>
</dbReference>
<dbReference type="InterPro" id="IPR051201">
    <property type="entry name" value="Chloro_Bact_Ser_Proteases"/>
</dbReference>
<proteinExistence type="predicted"/>
<dbReference type="PANTHER" id="PTHR43343">
    <property type="entry name" value="PEPTIDASE S12"/>
    <property type="match status" value="1"/>
</dbReference>
<reference evidence="4" key="1">
    <citation type="submission" date="2018-10" db="EMBL/GenBank/DDBJ databases">
        <title>Hidden diversity of soil giant viruses.</title>
        <authorList>
            <person name="Schulz F."/>
            <person name="Alteio L."/>
            <person name="Goudeau D."/>
            <person name="Ryan E.M."/>
            <person name="Malmstrom R.R."/>
            <person name="Blanchard J."/>
            <person name="Woyke T."/>
        </authorList>
    </citation>
    <scope>NUCLEOTIDE SEQUENCE</scope>
    <source>
        <strain evidence="4">SMV1</strain>
    </source>
</reference>
<dbReference type="PANTHER" id="PTHR43343:SF3">
    <property type="entry name" value="PROTEASE DO-LIKE 8, CHLOROPLASTIC"/>
    <property type="match status" value="1"/>
</dbReference>
<keyword evidence="2" id="KW-0378">Hydrolase</keyword>
<gene>
    <name evidence="4" type="ORF">Solumvirus5_10</name>
</gene>